<dbReference type="Proteomes" id="UP001519460">
    <property type="component" value="Unassembled WGS sequence"/>
</dbReference>
<dbReference type="AlphaFoldDB" id="A0ABD0JYW7"/>
<evidence type="ECO:0000313" key="1">
    <source>
        <dbReference type="EMBL" id="KAK7479743.1"/>
    </source>
</evidence>
<name>A0ABD0JYW7_9CAEN</name>
<keyword evidence="2" id="KW-1185">Reference proteome</keyword>
<feature type="non-terminal residue" evidence="1">
    <location>
        <position position="1"/>
    </location>
</feature>
<evidence type="ECO:0000313" key="2">
    <source>
        <dbReference type="Proteomes" id="UP001519460"/>
    </source>
</evidence>
<accession>A0ABD0JYW7</accession>
<gene>
    <name evidence="1" type="ORF">BaRGS_00029019</name>
</gene>
<proteinExistence type="predicted"/>
<organism evidence="1 2">
    <name type="scientific">Batillaria attramentaria</name>
    <dbReference type="NCBI Taxonomy" id="370345"/>
    <lineage>
        <taxon>Eukaryota</taxon>
        <taxon>Metazoa</taxon>
        <taxon>Spiralia</taxon>
        <taxon>Lophotrochozoa</taxon>
        <taxon>Mollusca</taxon>
        <taxon>Gastropoda</taxon>
        <taxon>Caenogastropoda</taxon>
        <taxon>Sorbeoconcha</taxon>
        <taxon>Cerithioidea</taxon>
        <taxon>Batillariidae</taxon>
        <taxon>Batillaria</taxon>
    </lineage>
</organism>
<sequence length="193" mass="20355">SGNYKTVIAQAGEAMTCLALGCFPCKLALAIPCEAMFENLMGIMRFHTACPWRQLNDDDNPSIGNWTLGRTRADRFRFSSRRKPTLPQSDPSFIGLNQDLRGPGFADGVIEAGGGDPRRVIGSAGKKVEGEGGGGGSVGSTENRVCVWRVGRDGGPQTGLWTSREEVASSSTISFASVTVPVGVAGDREASVC</sequence>
<comment type="caution">
    <text evidence="1">The sequence shown here is derived from an EMBL/GenBank/DDBJ whole genome shotgun (WGS) entry which is preliminary data.</text>
</comment>
<reference evidence="1 2" key="1">
    <citation type="journal article" date="2023" name="Sci. Data">
        <title>Genome assembly of the Korean intertidal mud-creeper Batillaria attramentaria.</title>
        <authorList>
            <person name="Patra A.K."/>
            <person name="Ho P.T."/>
            <person name="Jun S."/>
            <person name="Lee S.J."/>
            <person name="Kim Y."/>
            <person name="Won Y.J."/>
        </authorList>
    </citation>
    <scope>NUCLEOTIDE SEQUENCE [LARGE SCALE GENOMIC DNA]</scope>
    <source>
        <strain evidence="1">Wonlab-2016</strain>
    </source>
</reference>
<protein>
    <submittedName>
        <fullName evidence="1">Uncharacterized protein</fullName>
    </submittedName>
</protein>
<dbReference type="EMBL" id="JACVVK020000296">
    <property type="protein sequence ID" value="KAK7479743.1"/>
    <property type="molecule type" value="Genomic_DNA"/>
</dbReference>